<sequence length="123" mass="13035">METEQQSLVQKLSTPLFQAKGWMKFVGVMGIITGALQAITLVGLLWAWLPIWMGVLLMQAGSAIEAAERSGSVEAFTDALAKLKTYFTLMGVTVLIGLAITVLFMLLGGIGLLAGMAGMGGYH</sequence>
<evidence type="ECO:0000313" key="3">
    <source>
        <dbReference type="Proteomes" id="UP000268033"/>
    </source>
</evidence>
<keyword evidence="3" id="KW-1185">Reference proteome</keyword>
<keyword evidence="1" id="KW-0812">Transmembrane</keyword>
<keyword evidence="1" id="KW-0472">Membrane</keyword>
<proteinExistence type="predicted"/>
<reference evidence="2 3" key="1">
    <citation type="submission" date="2018-11" db="EMBL/GenBank/DDBJ databases">
        <title>Genomic Encyclopedia of Type Strains, Phase IV (KMG-IV): sequencing the most valuable type-strain genomes for metagenomic binning, comparative biology and taxonomic classification.</title>
        <authorList>
            <person name="Goeker M."/>
        </authorList>
    </citation>
    <scope>NUCLEOTIDE SEQUENCE [LARGE SCALE GENOMIC DNA]</scope>
    <source>
        <strain evidence="2 3">DSM 21945</strain>
    </source>
</reference>
<comment type="caution">
    <text evidence="2">The sequence shown here is derived from an EMBL/GenBank/DDBJ whole genome shotgun (WGS) entry which is preliminary data.</text>
</comment>
<dbReference type="AlphaFoldDB" id="A0A3N1P1Q3"/>
<dbReference type="InterPro" id="IPR035287">
    <property type="entry name" value="DUF5362"/>
</dbReference>
<dbReference type="RefSeq" id="WP_123422482.1">
    <property type="nucleotide sequence ID" value="NZ_JBLXEP010000007.1"/>
</dbReference>
<organism evidence="2 3">
    <name type="scientific">Gallaecimonas pentaromativorans</name>
    <dbReference type="NCBI Taxonomy" id="584787"/>
    <lineage>
        <taxon>Bacteria</taxon>
        <taxon>Pseudomonadati</taxon>
        <taxon>Pseudomonadota</taxon>
        <taxon>Gammaproteobacteria</taxon>
        <taxon>Enterobacterales</taxon>
        <taxon>Gallaecimonadaceae</taxon>
        <taxon>Gallaecimonas</taxon>
    </lineage>
</organism>
<feature type="transmembrane region" description="Helical" evidence="1">
    <location>
        <begin position="21"/>
        <end position="49"/>
    </location>
</feature>
<evidence type="ECO:0008006" key="4">
    <source>
        <dbReference type="Google" id="ProtNLM"/>
    </source>
</evidence>
<gene>
    <name evidence="2" type="ORF">EDC28_11181</name>
</gene>
<evidence type="ECO:0000313" key="2">
    <source>
        <dbReference type="EMBL" id="ROQ21979.1"/>
    </source>
</evidence>
<dbReference type="Proteomes" id="UP000268033">
    <property type="component" value="Unassembled WGS sequence"/>
</dbReference>
<keyword evidence="1" id="KW-1133">Transmembrane helix</keyword>
<evidence type="ECO:0000256" key="1">
    <source>
        <dbReference type="SAM" id="Phobius"/>
    </source>
</evidence>
<protein>
    <recommendedName>
        <fullName evidence="4">Transmembrane protein</fullName>
    </recommendedName>
</protein>
<dbReference type="Pfam" id="PF17319">
    <property type="entry name" value="DUF5362"/>
    <property type="match status" value="1"/>
</dbReference>
<dbReference type="EMBL" id="RJUL01000011">
    <property type="protein sequence ID" value="ROQ21979.1"/>
    <property type="molecule type" value="Genomic_DNA"/>
</dbReference>
<name>A0A3N1P1Q3_9GAMM</name>
<dbReference type="STRING" id="584787.GCA_001247655_03434"/>
<accession>A0A3N1P1Q3</accession>
<feature type="transmembrane region" description="Helical" evidence="1">
    <location>
        <begin position="86"/>
        <end position="114"/>
    </location>
</feature>